<keyword evidence="2" id="KW-1185">Reference proteome</keyword>
<dbReference type="Proteomes" id="UP000758155">
    <property type="component" value="Unassembled WGS sequence"/>
</dbReference>
<name>A0A9P4WRA2_9PLEO</name>
<dbReference type="SUPFAM" id="SSF51905">
    <property type="entry name" value="FAD/NAD(P)-binding domain"/>
    <property type="match status" value="1"/>
</dbReference>
<gene>
    <name evidence="1" type="ORF">E8E12_003795</name>
</gene>
<dbReference type="Pfam" id="PF13450">
    <property type="entry name" value="NAD_binding_8"/>
    <property type="match status" value="1"/>
</dbReference>
<reference evidence="1" key="1">
    <citation type="submission" date="2019-04" db="EMBL/GenBank/DDBJ databases">
        <title>Sequencing of skin fungus with MAO and IRED activity.</title>
        <authorList>
            <person name="Marsaioli A.J."/>
            <person name="Bonatto J.M.C."/>
            <person name="Reis Junior O."/>
        </authorList>
    </citation>
    <scope>NUCLEOTIDE SEQUENCE</scope>
    <source>
        <strain evidence="1">28M1</strain>
    </source>
</reference>
<dbReference type="OrthoDB" id="68575at2759"/>
<dbReference type="EMBL" id="SWKV01000032">
    <property type="protein sequence ID" value="KAF3039149.1"/>
    <property type="molecule type" value="Genomic_DNA"/>
</dbReference>
<comment type="caution">
    <text evidence="1">The sequence shown here is derived from an EMBL/GenBank/DDBJ whole genome shotgun (WGS) entry which is preliminary data.</text>
</comment>
<protein>
    <submittedName>
        <fullName evidence="1">Uncharacterized protein</fullName>
    </submittedName>
</protein>
<proteinExistence type="predicted"/>
<sequence length="453" mass="49079">MEYNYTQHLVMLSQYTLSGTTIMRLYAPVAVAGLNALPLTIGSPGSPHGQYNLDPSHYGSDCIVDVDVAVIGGGSVGTYAAVQLKDQGEKVLVIEKKGRLGGHTETYTDPQSGYPIDMGVRLYYDDRTVHDWYARFNLSTITINVGVTGGAAPQYVDFRTGKVLQGVPAGNDTALAAALQRYSAVLAKYPQLESGYFLPDPVPEDLLMPFGQFVEKYDIGAAVQFFFNVAGAFGDTLELPTLQQFRAQSLGLLATASNFQASLVMNNSLLFGKATAELLASKSLFLSSKVLHTERLQGFGYYASVIRNAGPVNVTLQNLAVDQPYALPPMPGFYNCNPTGVNPSLSLCFYGTKLGQILSDDEAKAAIVASLKQYQTVNGLKTTDPDFVAFSNHSPYWLMAGSEATKAGFYEKMYALQGKRNTFWTGATWRAQDSSASWKFTKNIVLPALVASL</sequence>
<dbReference type="PANTHER" id="PTHR42923:SF26">
    <property type="entry name" value="FMN REDUCTASE LOT6, PUTATIVE (AFU_ORTHOLOGUE AFUA_7G06600)-RELATED"/>
    <property type="match status" value="1"/>
</dbReference>
<dbReference type="Gene3D" id="3.50.50.60">
    <property type="entry name" value="FAD/NAD(P)-binding domain"/>
    <property type="match status" value="2"/>
</dbReference>
<evidence type="ECO:0000313" key="1">
    <source>
        <dbReference type="EMBL" id="KAF3039149.1"/>
    </source>
</evidence>
<dbReference type="PANTHER" id="PTHR42923">
    <property type="entry name" value="PROTOPORPHYRINOGEN OXIDASE"/>
    <property type="match status" value="1"/>
</dbReference>
<dbReference type="Gene3D" id="1.10.405.20">
    <property type="match status" value="1"/>
</dbReference>
<dbReference type="GO" id="GO:0016491">
    <property type="term" value="F:oxidoreductase activity"/>
    <property type="evidence" value="ECO:0007669"/>
    <property type="project" value="TreeGrafter"/>
</dbReference>
<dbReference type="AlphaFoldDB" id="A0A9P4WRA2"/>
<evidence type="ECO:0000313" key="2">
    <source>
        <dbReference type="Proteomes" id="UP000758155"/>
    </source>
</evidence>
<dbReference type="InterPro" id="IPR036188">
    <property type="entry name" value="FAD/NAD-bd_sf"/>
</dbReference>
<accession>A0A9P4WRA2</accession>
<organism evidence="1 2">
    <name type="scientific">Didymella heteroderae</name>
    <dbReference type="NCBI Taxonomy" id="1769908"/>
    <lineage>
        <taxon>Eukaryota</taxon>
        <taxon>Fungi</taxon>
        <taxon>Dikarya</taxon>
        <taxon>Ascomycota</taxon>
        <taxon>Pezizomycotina</taxon>
        <taxon>Dothideomycetes</taxon>
        <taxon>Pleosporomycetidae</taxon>
        <taxon>Pleosporales</taxon>
        <taxon>Pleosporineae</taxon>
        <taxon>Didymellaceae</taxon>
        <taxon>Didymella</taxon>
    </lineage>
</organism>
<dbReference type="InterPro" id="IPR050464">
    <property type="entry name" value="Zeta_carotene_desat/Oxidored"/>
</dbReference>